<organism evidence="5 6">
    <name type="scientific">Planobispora siamensis</name>
    <dbReference type="NCBI Taxonomy" id="936338"/>
    <lineage>
        <taxon>Bacteria</taxon>
        <taxon>Bacillati</taxon>
        <taxon>Actinomycetota</taxon>
        <taxon>Actinomycetes</taxon>
        <taxon>Streptosporangiales</taxon>
        <taxon>Streptosporangiaceae</taxon>
        <taxon>Planobispora</taxon>
    </lineage>
</organism>
<dbReference type="Proteomes" id="UP000619788">
    <property type="component" value="Unassembled WGS sequence"/>
</dbReference>
<evidence type="ECO:0000256" key="3">
    <source>
        <dbReference type="ARBA" id="ARBA00023163"/>
    </source>
</evidence>
<dbReference type="RefSeq" id="WP_204063844.1">
    <property type="nucleotide sequence ID" value="NZ_BOOJ01000022.1"/>
</dbReference>
<evidence type="ECO:0000313" key="6">
    <source>
        <dbReference type="Proteomes" id="UP000619788"/>
    </source>
</evidence>
<dbReference type="InterPro" id="IPR000524">
    <property type="entry name" value="Tscrpt_reg_HTH_GntR"/>
</dbReference>
<dbReference type="SMART" id="SM00866">
    <property type="entry name" value="UTRA"/>
    <property type="match status" value="1"/>
</dbReference>
<dbReference type="AlphaFoldDB" id="A0A8J3SL09"/>
<comment type="caution">
    <text evidence="5">The sequence shown here is derived from an EMBL/GenBank/DDBJ whole genome shotgun (WGS) entry which is preliminary data.</text>
</comment>
<keyword evidence="1" id="KW-0805">Transcription regulation</keyword>
<keyword evidence="2" id="KW-0238">DNA-binding</keyword>
<sequence length="255" mass="28320">MATEPLYQQVADDLRTKILAGEYPAGTFLPSEPTLEEDYSHLDPEGRKVSRNTIRQALASLQNEGLIDKRQGRGSFVREQRTFIVLASREEGVRPGEGTDAFVAAVRVAGRQAEQRNLQTAIRVASPEVAAGLKLEPGAAVVVRSVQRMLDGRPWSLQESFYPMEIAQGTKLISPENVEHGTIEELRRHGHAQIAYRDEVECRMPTREEADFLGSEAPVLVLNRVARSAERPIRLTVTVYDGASTRLAYEVDDLP</sequence>
<dbReference type="InterPro" id="IPR036390">
    <property type="entry name" value="WH_DNA-bd_sf"/>
</dbReference>
<gene>
    <name evidence="5" type="ORF">Psi01_21880</name>
</gene>
<dbReference type="Gene3D" id="3.40.1410.10">
    <property type="entry name" value="Chorismate lyase-like"/>
    <property type="match status" value="1"/>
</dbReference>
<proteinExistence type="predicted"/>
<dbReference type="SUPFAM" id="SSF64288">
    <property type="entry name" value="Chorismate lyase-like"/>
    <property type="match status" value="1"/>
</dbReference>
<dbReference type="Pfam" id="PF00392">
    <property type="entry name" value="GntR"/>
    <property type="match status" value="1"/>
</dbReference>
<dbReference type="GO" id="GO:0003700">
    <property type="term" value="F:DNA-binding transcription factor activity"/>
    <property type="evidence" value="ECO:0007669"/>
    <property type="project" value="InterPro"/>
</dbReference>
<keyword evidence="6" id="KW-1185">Reference proteome</keyword>
<protein>
    <submittedName>
        <fullName evidence="5">GntR family transcriptional regulator</fullName>
    </submittedName>
</protein>
<dbReference type="PROSITE" id="PS50949">
    <property type="entry name" value="HTH_GNTR"/>
    <property type="match status" value="1"/>
</dbReference>
<dbReference type="InterPro" id="IPR028978">
    <property type="entry name" value="Chorismate_lyase_/UTRA_dom_sf"/>
</dbReference>
<reference evidence="5 6" key="1">
    <citation type="submission" date="2021-01" db="EMBL/GenBank/DDBJ databases">
        <title>Whole genome shotgun sequence of Planobispora siamensis NBRC 107568.</title>
        <authorList>
            <person name="Komaki H."/>
            <person name="Tamura T."/>
        </authorList>
    </citation>
    <scope>NUCLEOTIDE SEQUENCE [LARGE SCALE GENOMIC DNA]</scope>
    <source>
        <strain evidence="5 6">NBRC 107568</strain>
    </source>
</reference>
<dbReference type="SUPFAM" id="SSF46785">
    <property type="entry name" value="Winged helix' DNA-binding domain"/>
    <property type="match status" value="1"/>
</dbReference>
<dbReference type="Pfam" id="PF07702">
    <property type="entry name" value="UTRA"/>
    <property type="match status" value="1"/>
</dbReference>
<evidence type="ECO:0000259" key="4">
    <source>
        <dbReference type="PROSITE" id="PS50949"/>
    </source>
</evidence>
<dbReference type="SMART" id="SM00345">
    <property type="entry name" value="HTH_GNTR"/>
    <property type="match status" value="1"/>
</dbReference>
<feature type="domain" description="HTH gntR-type" evidence="4">
    <location>
        <begin position="4"/>
        <end position="80"/>
    </location>
</feature>
<dbReference type="InterPro" id="IPR036388">
    <property type="entry name" value="WH-like_DNA-bd_sf"/>
</dbReference>
<dbReference type="GO" id="GO:0003677">
    <property type="term" value="F:DNA binding"/>
    <property type="evidence" value="ECO:0007669"/>
    <property type="project" value="UniProtKB-KW"/>
</dbReference>
<evidence type="ECO:0000256" key="1">
    <source>
        <dbReference type="ARBA" id="ARBA00023015"/>
    </source>
</evidence>
<keyword evidence="3" id="KW-0804">Transcription</keyword>
<evidence type="ECO:0000256" key="2">
    <source>
        <dbReference type="ARBA" id="ARBA00023125"/>
    </source>
</evidence>
<evidence type="ECO:0000313" key="5">
    <source>
        <dbReference type="EMBL" id="GIH91558.1"/>
    </source>
</evidence>
<dbReference type="Gene3D" id="1.10.10.10">
    <property type="entry name" value="Winged helix-like DNA-binding domain superfamily/Winged helix DNA-binding domain"/>
    <property type="match status" value="1"/>
</dbReference>
<dbReference type="InterPro" id="IPR011663">
    <property type="entry name" value="UTRA"/>
</dbReference>
<dbReference type="InterPro" id="IPR050679">
    <property type="entry name" value="Bact_HTH_transcr_reg"/>
</dbReference>
<dbReference type="GO" id="GO:0045892">
    <property type="term" value="P:negative regulation of DNA-templated transcription"/>
    <property type="evidence" value="ECO:0007669"/>
    <property type="project" value="TreeGrafter"/>
</dbReference>
<accession>A0A8J3SL09</accession>
<dbReference type="PANTHER" id="PTHR44846">
    <property type="entry name" value="MANNOSYL-D-GLYCERATE TRANSPORT/METABOLISM SYSTEM REPRESSOR MNGR-RELATED"/>
    <property type="match status" value="1"/>
</dbReference>
<dbReference type="CDD" id="cd07377">
    <property type="entry name" value="WHTH_GntR"/>
    <property type="match status" value="1"/>
</dbReference>
<dbReference type="EMBL" id="BOOJ01000022">
    <property type="protein sequence ID" value="GIH91558.1"/>
    <property type="molecule type" value="Genomic_DNA"/>
</dbReference>
<dbReference type="PANTHER" id="PTHR44846:SF17">
    <property type="entry name" value="GNTR-FAMILY TRANSCRIPTIONAL REGULATOR"/>
    <property type="match status" value="1"/>
</dbReference>
<name>A0A8J3SL09_9ACTN</name>